<dbReference type="Pfam" id="PF06097">
    <property type="entry name" value="DUF945"/>
    <property type="match status" value="2"/>
</dbReference>
<sequence>MGKGQERRGSALKKTVAAIVGLALIAGLGAPYWMGRQIEQQYAGYLQQLEKFDYIQVEKQIYERSWFEARASYELILEPEFAQTYQQLLASNLALDLEGEPLRIAVEDLITHGPFMGALASLEGRAEASGWLFEQLIQLEEEAVLSRYDARVGFDRVVQGEWAPMEMALVAGPLLADAGLDLRYVADYQGGDFRYDPASGEYRSSNRLGQARLEEPTAIHTFEGSTSNLVASFPQGVLREVAFRADDAPMLTESRDLQQVSDSRIEGQSVEVKLLFDEQGRFEHFTTHLELEGFESEEPDLYLAMDGFNADIDASRQGGNSWYGQLGVSLDGLTLREQHSPGLTAQSANFRLGLAPESESHFQVAQLWSANDLRIQGMEEPIAFHVESSYGQLPLTEYDALWSLIYEAIDVFQLDDPNVVLPVFERMEQVGETLISGRSVFSFKPVSFSIGDARADLELEADLGFHDFGTFDERMLLAPENRLDLNVNAPAVLLHKVARESLRQQYSGMVSGNELDAMAKELVAESLQPMLELGVVRRDKEDRYSLHLLLQDGQLLMNDEPGDWLLSQF</sequence>
<reference evidence="1 2" key="1">
    <citation type="submission" date="2020-03" db="EMBL/GenBank/DDBJ databases">
        <title>Identification of Halomonas strains.</title>
        <authorList>
            <person name="Xiao Z."/>
            <person name="Dong F."/>
            <person name="Wang Z."/>
            <person name="Zhao J.-Y."/>
        </authorList>
    </citation>
    <scope>NUCLEOTIDE SEQUENCE [LARGE SCALE GENOMIC DNA]</scope>
    <source>
        <strain evidence="1 2">DX6</strain>
    </source>
</reference>
<organism evidence="1 2">
    <name type="scientific">Billgrantia bachuensis</name>
    <dbReference type="NCBI Taxonomy" id="2717286"/>
    <lineage>
        <taxon>Bacteria</taxon>
        <taxon>Pseudomonadati</taxon>
        <taxon>Pseudomonadota</taxon>
        <taxon>Gammaproteobacteria</taxon>
        <taxon>Oceanospirillales</taxon>
        <taxon>Halomonadaceae</taxon>
        <taxon>Billgrantia</taxon>
    </lineage>
</organism>
<proteinExistence type="predicted"/>
<accession>A0ABX0PQ36</accession>
<evidence type="ECO:0000313" key="1">
    <source>
        <dbReference type="EMBL" id="NIC05405.1"/>
    </source>
</evidence>
<keyword evidence="2" id="KW-1185">Reference proteome</keyword>
<gene>
    <name evidence="1" type="ORF">HBJ55_08210</name>
</gene>
<protein>
    <submittedName>
        <fullName evidence="1">YdgA family protein</fullName>
    </submittedName>
</protein>
<dbReference type="RefSeq" id="WP_167112931.1">
    <property type="nucleotide sequence ID" value="NZ_JAAQTO010000018.1"/>
</dbReference>
<evidence type="ECO:0000313" key="2">
    <source>
        <dbReference type="Proteomes" id="UP001318321"/>
    </source>
</evidence>
<comment type="caution">
    <text evidence="1">The sequence shown here is derived from an EMBL/GenBank/DDBJ whole genome shotgun (WGS) entry which is preliminary data.</text>
</comment>
<dbReference type="Proteomes" id="UP001318321">
    <property type="component" value="Unassembled WGS sequence"/>
</dbReference>
<dbReference type="InterPro" id="IPR010352">
    <property type="entry name" value="DUF945"/>
</dbReference>
<dbReference type="EMBL" id="JAAQTO010000018">
    <property type="protein sequence ID" value="NIC05405.1"/>
    <property type="molecule type" value="Genomic_DNA"/>
</dbReference>
<name>A0ABX0PQ36_9GAMM</name>